<dbReference type="EMBL" id="WIGM01000754">
    <property type="protein sequence ID" value="KAF6813576.1"/>
    <property type="molecule type" value="Genomic_DNA"/>
</dbReference>
<dbReference type="Gene3D" id="3.40.710.10">
    <property type="entry name" value="DD-peptidase/beta-lactamase superfamily"/>
    <property type="match status" value="2"/>
</dbReference>
<feature type="non-terminal residue" evidence="4">
    <location>
        <position position="1"/>
    </location>
</feature>
<dbReference type="Pfam" id="PF00144">
    <property type="entry name" value="Beta-lactamase"/>
    <property type="match status" value="1"/>
</dbReference>
<sequence>LFYYAKAFGEERNDTTYTNALHYLASATKIITTVAVIQCVERGQLRLDENFAKVLPEQHLTHSSGLAYVFLDPLLTRYAKLPIAEPRKPISIKAKFYPFLVSEPGERWIYSPGVDWAGRMAWERAGDRLHVAAHTPWADPVNEDFGGSGLYSTVSEVLKIYQGILDGRLLRQDTVKTMFQPQLKTTAGLDNQPDHSTSYRNAVYNSIPSDTPWIDLEKGVAGVYLSQLTPTGDEQAVKLLTEFEKFVYQSIEKLKDQ</sequence>
<evidence type="ECO:0000313" key="4">
    <source>
        <dbReference type="EMBL" id="KAF6813576.1"/>
    </source>
</evidence>
<dbReference type="PANTHER" id="PTHR43283">
    <property type="entry name" value="BETA-LACTAMASE-RELATED"/>
    <property type="match status" value="1"/>
</dbReference>
<evidence type="ECO:0000256" key="1">
    <source>
        <dbReference type="ARBA" id="ARBA00009009"/>
    </source>
</evidence>
<protein>
    <submittedName>
        <fullName evidence="4">Transesterase</fullName>
    </submittedName>
</protein>
<accession>A0A8H6JJ30</accession>
<dbReference type="InterPro" id="IPR012338">
    <property type="entry name" value="Beta-lactam/transpept-like"/>
</dbReference>
<dbReference type="AlphaFoldDB" id="A0A8H6JJ30"/>
<dbReference type="InterPro" id="IPR001466">
    <property type="entry name" value="Beta-lactam-related"/>
</dbReference>
<keyword evidence="5" id="KW-1185">Reference proteome</keyword>
<dbReference type="PANTHER" id="PTHR43283:SF17">
    <property type="entry name" value="(LOVD), PUTATIVE (AFU_ORTHOLOGUE AFUA_5G00920)-RELATED"/>
    <property type="match status" value="1"/>
</dbReference>
<proteinExistence type="inferred from homology"/>
<dbReference type="Proteomes" id="UP000639643">
    <property type="component" value="Unassembled WGS sequence"/>
</dbReference>
<keyword evidence="2" id="KW-0378">Hydrolase</keyword>
<dbReference type="GO" id="GO:0016787">
    <property type="term" value="F:hydrolase activity"/>
    <property type="evidence" value="ECO:0007669"/>
    <property type="project" value="UniProtKB-KW"/>
</dbReference>
<evidence type="ECO:0000256" key="2">
    <source>
        <dbReference type="ARBA" id="ARBA00022801"/>
    </source>
</evidence>
<reference evidence="4" key="1">
    <citation type="journal article" date="2020" name="Phytopathology">
        <title>Genome Sequence Resources of Colletotrichum truncatum, C. plurivorum, C. musicola, and C. sojae: Four Species Pathogenic to Soybean (Glycine max).</title>
        <authorList>
            <person name="Rogerio F."/>
            <person name="Boufleur T.R."/>
            <person name="Ciampi-Guillardi M."/>
            <person name="Sukno S.A."/>
            <person name="Thon M.R."/>
            <person name="Massola Junior N.S."/>
            <person name="Baroncelli R."/>
        </authorList>
    </citation>
    <scope>NUCLEOTIDE SEQUENCE</scope>
    <source>
        <strain evidence="4">LFN0074</strain>
    </source>
</reference>
<dbReference type="InterPro" id="IPR050789">
    <property type="entry name" value="Diverse_Enzym_Activities"/>
</dbReference>
<feature type="domain" description="Beta-lactamase-related" evidence="3">
    <location>
        <begin position="18"/>
        <end position="113"/>
    </location>
</feature>
<gene>
    <name evidence="4" type="ORF">CMUS01_12814</name>
</gene>
<comment type="caution">
    <text evidence="4">The sequence shown here is derived from an EMBL/GenBank/DDBJ whole genome shotgun (WGS) entry which is preliminary data.</text>
</comment>
<evidence type="ECO:0000313" key="5">
    <source>
        <dbReference type="Proteomes" id="UP000639643"/>
    </source>
</evidence>
<dbReference type="SUPFAM" id="SSF56601">
    <property type="entry name" value="beta-lactamase/transpeptidase-like"/>
    <property type="match status" value="1"/>
</dbReference>
<organism evidence="4 5">
    <name type="scientific">Colletotrichum musicola</name>
    <dbReference type="NCBI Taxonomy" id="2175873"/>
    <lineage>
        <taxon>Eukaryota</taxon>
        <taxon>Fungi</taxon>
        <taxon>Dikarya</taxon>
        <taxon>Ascomycota</taxon>
        <taxon>Pezizomycotina</taxon>
        <taxon>Sordariomycetes</taxon>
        <taxon>Hypocreomycetidae</taxon>
        <taxon>Glomerellales</taxon>
        <taxon>Glomerellaceae</taxon>
        <taxon>Colletotrichum</taxon>
        <taxon>Colletotrichum orchidearum species complex</taxon>
    </lineage>
</organism>
<comment type="similarity">
    <text evidence="1">Belongs to the class-A beta-lactamase family.</text>
</comment>
<dbReference type="OrthoDB" id="428260at2759"/>
<name>A0A8H6JJ30_9PEZI</name>
<evidence type="ECO:0000259" key="3">
    <source>
        <dbReference type="Pfam" id="PF00144"/>
    </source>
</evidence>